<accession>E0S6S5</accession>
<dbReference type="KEGG" id="ein:Eint_041210"/>
<reference evidence="3 4" key="1">
    <citation type="journal article" date="2010" name="Nat. Commun.">
        <title>The complete sequence of the smallest known nuclear genome from the microsporidian Encephalitozoon intestinalis.</title>
        <authorList>
            <person name="Corradi N."/>
            <person name="Pombert J.-F."/>
            <person name="Farinelli L."/>
            <person name="Didier E.S."/>
            <person name="Keeling P.J."/>
        </authorList>
    </citation>
    <scope>NUCLEOTIDE SEQUENCE [LARGE SCALE GENOMIC DNA]</scope>
    <source>
        <strain evidence="3 4">ATCC 50506</strain>
    </source>
</reference>
<evidence type="ECO:0000256" key="1">
    <source>
        <dbReference type="SAM" id="MobiDB-lite"/>
    </source>
</evidence>
<organism evidence="3 4">
    <name type="scientific">Encephalitozoon intestinalis (strain ATCC 50506)</name>
    <name type="common">Microsporidian parasite</name>
    <name type="synonym">Septata intestinalis</name>
    <dbReference type="NCBI Taxonomy" id="876142"/>
    <lineage>
        <taxon>Eukaryota</taxon>
        <taxon>Fungi</taxon>
        <taxon>Fungi incertae sedis</taxon>
        <taxon>Microsporidia</taxon>
        <taxon>Unikaryonidae</taxon>
        <taxon>Encephalitozoon</taxon>
    </lineage>
</organism>
<feature type="domain" description="Hpc2-related" evidence="2">
    <location>
        <begin position="24"/>
        <end position="70"/>
    </location>
</feature>
<evidence type="ECO:0000259" key="2">
    <source>
        <dbReference type="Pfam" id="PF08729"/>
    </source>
</evidence>
<proteinExistence type="predicted"/>
<reference evidence="3 4" key="2">
    <citation type="journal article" date="2012" name="Proc. Natl. Acad. Sci. U.S.A.">
        <title>Gain and loss of multiple functionally related, horizontally transferred genes in the reduced genomes of two microsporidian parasites.</title>
        <authorList>
            <person name="Pombert J.-F."/>
            <person name="Selman M."/>
            <person name="Burki F."/>
            <person name="Bardell F.T."/>
            <person name="Farinelli L."/>
            <person name="Solter L.F."/>
            <person name="Whitman D.W."/>
            <person name="Weiss L.M."/>
            <person name="Corradi N."/>
            <person name="Keeling P.J."/>
        </authorList>
    </citation>
    <scope>NUCLEOTIDE SEQUENCE [LARGE SCALE GENOMIC DNA]</scope>
    <source>
        <strain evidence="3 4">ATCC 50506</strain>
    </source>
</reference>
<dbReference type="VEuPathDB" id="MicrosporidiaDB:Eint_041210"/>
<dbReference type="AlphaFoldDB" id="E0S6S5"/>
<dbReference type="InterPro" id="IPR014840">
    <property type="entry name" value="HRD"/>
</dbReference>
<keyword evidence="4" id="KW-1185">Reference proteome</keyword>
<dbReference type="Proteomes" id="UP000002313">
    <property type="component" value="Chromosome IV"/>
</dbReference>
<feature type="region of interest" description="Disordered" evidence="1">
    <location>
        <begin position="307"/>
        <end position="330"/>
    </location>
</feature>
<name>E0S6S5_ENCIT</name>
<dbReference type="Pfam" id="PF08729">
    <property type="entry name" value="HUN"/>
    <property type="match status" value="1"/>
</dbReference>
<feature type="region of interest" description="Disordered" evidence="1">
    <location>
        <begin position="91"/>
        <end position="113"/>
    </location>
</feature>
<dbReference type="EMBL" id="CP001945">
    <property type="protein sequence ID" value="ADM11410.1"/>
    <property type="molecule type" value="Genomic_DNA"/>
</dbReference>
<dbReference type="RefSeq" id="XP_003072770.1">
    <property type="nucleotide sequence ID" value="XM_003072724.1"/>
</dbReference>
<dbReference type="HOGENOM" id="CLU_842059_0_0_1"/>
<evidence type="ECO:0000313" key="4">
    <source>
        <dbReference type="Proteomes" id="UP000002313"/>
    </source>
</evidence>
<dbReference type="GeneID" id="9699011"/>
<evidence type="ECO:0000313" key="3">
    <source>
        <dbReference type="EMBL" id="ADM11410.1"/>
    </source>
</evidence>
<sequence>MNFEKEITVQVSVMESKEIDLLKKEKPRKRRQRADEYDYNDPFIEPFEGETQMVMIECKLEDFFVYKGRLPYSAKKVLSVHKARERSKLLKSGTGSLDKGNDVKKERSKGKLSNTKTLASKRKYGKIPKNDTKICDCLASLIKSGIEKLERPIQPGDCKTEYYVSLMVLEIFQKERELDWGLPGLDSAEKPSDEEANKYVKDCENKMEGVFSAIAEDIRSYHLYSEDLSLFKGFQKEGFLFNVSEYFLLFIKTSLMNQKSISFNKARKEAYNNILDLFPNTCKNSTQTKYYLTKYILQTHGGKDLIGDSDREHGEKDEKCITPSDLERVE</sequence>
<dbReference type="OrthoDB" id="2196297at2759"/>
<gene>
    <name evidence="3" type="ORF">Eint_041210</name>
</gene>
<protein>
    <recommendedName>
        <fullName evidence="2">Hpc2-related domain-containing protein</fullName>
    </recommendedName>
</protein>